<keyword evidence="6" id="KW-0408">Iron</keyword>
<dbReference type="PANTHER" id="PTHR43742:SF6">
    <property type="entry name" value="OXIDOREDUCTASE YYAE-RELATED"/>
    <property type="match status" value="1"/>
</dbReference>
<dbReference type="HOGENOM" id="CLU_000422_13_3_4"/>
<evidence type="ECO:0000256" key="6">
    <source>
        <dbReference type="ARBA" id="ARBA00023004"/>
    </source>
</evidence>
<dbReference type="InterPro" id="IPR009010">
    <property type="entry name" value="Asp_de-COase-like_dom_sf"/>
</dbReference>
<dbReference type="InterPro" id="IPR006657">
    <property type="entry name" value="MoPterin_dinucl-bd_dom"/>
</dbReference>
<dbReference type="GO" id="GO:0051536">
    <property type="term" value="F:iron-sulfur cluster binding"/>
    <property type="evidence" value="ECO:0007669"/>
    <property type="project" value="UniProtKB-KW"/>
</dbReference>
<dbReference type="AlphaFoldDB" id="A0A0E3Y9T9"/>
<keyword evidence="10" id="KW-1185">Reference proteome</keyword>
<comment type="similarity">
    <text evidence="2">Belongs to the prokaryotic molybdopterin-containing oxidoreductase family.</text>
</comment>
<dbReference type="PANTHER" id="PTHR43742">
    <property type="entry name" value="TRIMETHYLAMINE-N-OXIDE REDUCTASE"/>
    <property type="match status" value="1"/>
</dbReference>
<dbReference type="InterPro" id="IPR006963">
    <property type="entry name" value="Mopterin_OxRdtase_4Fe-4S_dom"/>
</dbReference>
<dbReference type="PROSITE" id="PS51669">
    <property type="entry name" value="4FE4S_MOW_BIS_MGD"/>
    <property type="match status" value="1"/>
</dbReference>
<evidence type="ECO:0000313" key="9">
    <source>
        <dbReference type="EMBL" id="AKC68441.1"/>
    </source>
</evidence>
<keyword evidence="5" id="KW-0560">Oxidoreductase</keyword>
<dbReference type="PROSITE" id="PS00932">
    <property type="entry name" value="MOLYBDOPTERIN_PROK_3"/>
    <property type="match status" value="1"/>
</dbReference>
<dbReference type="KEGG" id="pox:MB84_01670"/>
<dbReference type="SMART" id="SM00926">
    <property type="entry name" value="Molybdop_Fe4S4"/>
    <property type="match status" value="1"/>
</dbReference>
<evidence type="ECO:0000256" key="5">
    <source>
        <dbReference type="ARBA" id="ARBA00023002"/>
    </source>
</evidence>
<dbReference type="InterPro" id="IPR006655">
    <property type="entry name" value="Mopterin_OxRdtase_prok_CS"/>
</dbReference>
<comment type="cofactor">
    <cofactor evidence="1">
        <name>Mo-bis(molybdopterin guanine dinucleotide)</name>
        <dbReference type="ChEBI" id="CHEBI:60539"/>
    </cofactor>
</comment>
<evidence type="ECO:0000256" key="1">
    <source>
        <dbReference type="ARBA" id="ARBA00001942"/>
    </source>
</evidence>
<dbReference type="OrthoDB" id="9815647at2"/>
<dbReference type="Gene3D" id="2.40.40.20">
    <property type="match status" value="1"/>
</dbReference>
<name>A0A0E3Y9T9_9BURK</name>
<dbReference type="PATRIC" id="fig|573737.6.peg.1105"/>
<evidence type="ECO:0000256" key="7">
    <source>
        <dbReference type="ARBA" id="ARBA00023014"/>
    </source>
</evidence>
<dbReference type="GO" id="GO:0016491">
    <property type="term" value="F:oxidoreductase activity"/>
    <property type="evidence" value="ECO:0007669"/>
    <property type="project" value="UniProtKB-KW"/>
</dbReference>
<evidence type="ECO:0000313" key="10">
    <source>
        <dbReference type="Proteomes" id="UP000035050"/>
    </source>
</evidence>
<dbReference type="Pfam" id="PF00384">
    <property type="entry name" value="Molybdopterin"/>
    <property type="match status" value="1"/>
</dbReference>
<dbReference type="Gene3D" id="3.30.2070.10">
    <property type="entry name" value="Formate dehydrogenase/DMSO reductase"/>
    <property type="match status" value="1"/>
</dbReference>
<dbReference type="InterPro" id="IPR006656">
    <property type="entry name" value="Mopterin_OxRdtase"/>
</dbReference>
<sequence length="691" mass="75349">MTTNTHVVRAACPHDCPDTCAMHVTVENGVAIKVQGDADHPTTKGVLCTKVSRYTERTYHPDRLLHPLKRVGPKGSGEFVRVSWDEALDEIATRLGAIAAREPEAILPYSYAGTMGFVQGESMAARFFNKLGASDLDRTICASAGAAGLRYTYGAGVGMHVEHFVDSKLILIWGSNPITSSVHFWAIAQEAKRRGAKLIAIDPYRSLTAEKCHQHIALLPGTDAALALGMMHVLIAEDLVDHEYIARHTVGYSELKGRVRRYTPARVAEICGIPEETVTTLAREYASAKPAAIRLNYGMQRAKGGGQATRAVACLPALIGAWRDPAGGLLMSTSGYAPVDVAAQARPDLRARQDKPARTVNMSAIGDALCHPGDDVFGPKIEALVVYNSNPVAVAPESSKVAAGFAREDLFTVVLEHFQTDTADYADFVLPATTQLEHLDIHKAYGHTYLLANNPAIAPLGESKPNSEIFRLLARRMGWQEPCFSDTDDQLAAQSIHWSDARMAGSDWETLKRDGWIRYDLPEAPFANGQFYTPSGKCEFYSERMREEGFDPLPDWVPPYESVASNPELAERYPLAMISPPARNFLNSSFVNVDSLRASIGEPTLDIHPKDAAPRGISDGANVRIFNDRGTLSAKARVTEKAREGVVVGLSIWWKKLAPDGKNANEVTSQQLTDLGRAPTFYDCLVDVAPV</sequence>
<dbReference type="InterPro" id="IPR037920">
    <property type="entry name" value="YoaE_C"/>
</dbReference>
<evidence type="ECO:0000256" key="2">
    <source>
        <dbReference type="ARBA" id="ARBA00010312"/>
    </source>
</evidence>
<protein>
    <submittedName>
        <fullName evidence="9">Molybdopterin oxidoreductase</fullName>
    </submittedName>
</protein>
<dbReference type="RefSeq" id="WP_046289880.1">
    <property type="nucleotide sequence ID" value="NZ_CP011253.3"/>
</dbReference>
<gene>
    <name evidence="9" type="ORF">MB84_01670</name>
</gene>
<dbReference type="SUPFAM" id="SSF53706">
    <property type="entry name" value="Formate dehydrogenase/DMSO reductase, domains 1-3"/>
    <property type="match status" value="1"/>
</dbReference>
<keyword evidence="7" id="KW-0411">Iron-sulfur</keyword>
<dbReference type="CDD" id="cd02786">
    <property type="entry name" value="MopB_CT_3"/>
    <property type="match status" value="1"/>
</dbReference>
<accession>A0A0E3Y9T9</accession>
<dbReference type="GO" id="GO:0043546">
    <property type="term" value="F:molybdopterin cofactor binding"/>
    <property type="evidence" value="ECO:0007669"/>
    <property type="project" value="InterPro"/>
</dbReference>
<feature type="domain" description="4Fe-4S Mo/W bis-MGD-type" evidence="8">
    <location>
        <begin position="5"/>
        <end position="62"/>
    </location>
</feature>
<evidence type="ECO:0000259" key="8">
    <source>
        <dbReference type="PROSITE" id="PS51669"/>
    </source>
</evidence>
<dbReference type="EMBL" id="CP011253">
    <property type="protein sequence ID" value="AKC68441.1"/>
    <property type="molecule type" value="Genomic_DNA"/>
</dbReference>
<dbReference type="CDD" id="cd02766">
    <property type="entry name" value="MopB_3"/>
    <property type="match status" value="1"/>
</dbReference>
<dbReference type="Pfam" id="PF01568">
    <property type="entry name" value="Molydop_binding"/>
    <property type="match status" value="1"/>
</dbReference>
<dbReference type="Proteomes" id="UP000035050">
    <property type="component" value="Chromosome"/>
</dbReference>
<keyword evidence="4" id="KW-0479">Metal-binding</keyword>
<organism evidence="9 10">
    <name type="scientific">Pandoraea oxalativorans</name>
    <dbReference type="NCBI Taxonomy" id="573737"/>
    <lineage>
        <taxon>Bacteria</taxon>
        <taxon>Pseudomonadati</taxon>
        <taxon>Pseudomonadota</taxon>
        <taxon>Betaproteobacteria</taxon>
        <taxon>Burkholderiales</taxon>
        <taxon>Burkholderiaceae</taxon>
        <taxon>Pandoraea</taxon>
    </lineage>
</organism>
<dbReference type="InterPro" id="IPR050612">
    <property type="entry name" value="Prok_Mopterin_Oxidored"/>
</dbReference>
<evidence type="ECO:0000256" key="4">
    <source>
        <dbReference type="ARBA" id="ARBA00022723"/>
    </source>
</evidence>
<dbReference type="Gene3D" id="3.40.50.740">
    <property type="match status" value="1"/>
</dbReference>
<dbReference type="Pfam" id="PF04879">
    <property type="entry name" value="Molybdop_Fe4S4"/>
    <property type="match status" value="1"/>
</dbReference>
<reference evidence="9" key="1">
    <citation type="submission" date="2016-06" db="EMBL/GenBank/DDBJ databases">
        <title>Pandoraea oxalativorans DSM 23570 Genome Sequencing.</title>
        <authorList>
            <person name="Ee R."/>
            <person name="Lim Y.-L."/>
            <person name="Yong D."/>
            <person name="Yin W.-F."/>
            <person name="Chan K.-G."/>
        </authorList>
    </citation>
    <scope>NUCLEOTIDE SEQUENCE</scope>
    <source>
        <strain evidence="9">DSM 23570</strain>
    </source>
</reference>
<dbReference type="Gene3D" id="3.40.228.10">
    <property type="entry name" value="Dimethylsulfoxide Reductase, domain 2"/>
    <property type="match status" value="1"/>
</dbReference>
<proteinExistence type="inferred from homology"/>
<keyword evidence="3" id="KW-0500">Molybdenum</keyword>
<dbReference type="SUPFAM" id="SSF50692">
    <property type="entry name" value="ADC-like"/>
    <property type="match status" value="1"/>
</dbReference>
<dbReference type="GO" id="GO:0046872">
    <property type="term" value="F:metal ion binding"/>
    <property type="evidence" value="ECO:0007669"/>
    <property type="project" value="UniProtKB-KW"/>
</dbReference>
<dbReference type="Gene3D" id="2.20.25.90">
    <property type="entry name" value="ADC-like domains"/>
    <property type="match status" value="1"/>
</dbReference>
<evidence type="ECO:0000256" key="3">
    <source>
        <dbReference type="ARBA" id="ARBA00022505"/>
    </source>
</evidence>